<dbReference type="SMART" id="SM00255">
    <property type="entry name" value="TIR"/>
    <property type="match status" value="1"/>
</dbReference>
<dbReference type="FunFam" id="3.80.10.10:FF:000386">
    <property type="entry name" value="Disease resistance protein RPS4"/>
    <property type="match status" value="1"/>
</dbReference>
<feature type="domain" description="TIR" evidence="7">
    <location>
        <begin position="15"/>
        <end position="178"/>
    </location>
</feature>
<feature type="non-terminal residue" evidence="8">
    <location>
        <position position="1"/>
    </location>
</feature>
<reference evidence="8 9" key="1">
    <citation type="submission" date="2020-12" db="EMBL/GenBank/DDBJ databases">
        <title>Concerted genomic and epigenomic changes stabilize Arabidopsis allopolyploids.</title>
        <authorList>
            <person name="Chen Z."/>
        </authorList>
    </citation>
    <scope>NUCLEOTIDE SEQUENCE [LARGE SCALE GENOMIC DNA]</scope>
    <source>
        <strain evidence="8">Allo738</strain>
        <tissue evidence="8">Leaf</tissue>
    </source>
</reference>
<comment type="caution">
    <text evidence="8">The sequence shown here is derived from an EMBL/GenBank/DDBJ whole genome shotgun (WGS) entry which is preliminary data.</text>
</comment>
<evidence type="ECO:0000256" key="3">
    <source>
        <dbReference type="ARBA" id="ARBA00022801"/>
    </source>
</evidence>
<dbReference type="GO" id="GO:0016787">
    <property type="term" value="F:hydrolase activity"/>
    <property type="evidence" value="ECO:0007669"/>
    <property type="project" value="UniProtKB-KW"/>
</dbReference>
<dbReference type="PROSITE" id="PS50104">
    <property type="entry name" value="TIR"/>
    <property type="match status" value="1"/>
</dbReference>
<dbReference type="PANTHER" id="PTHR11017:SF424">
    <property type="entry name" value="DISEASE RESISTANCE-LIKE PROTEIN CSA1"/>
    <property type="match status" value="1"/>
</dbReference>
<dbReference type="InterPro" id="IPR044974">
    <property type="entry name" value="Disease_R_plants"/>
</dbReference>
<keyword evidence="4" id="KW-0611">Plant defense</keyword>
<evidence type="ECO:0000256" key="2">
    <source>
        <dbReference type="ARBA" id="ARBA00022737"/>
    </source>
</evidence>
<name>A0A8T1YY80_9BRAS</name>
<keyword evidence="5" id="KW-0520">NAD</keyword>
<dbReference type="GO" id="GO:0007165">
    <property type="term" value="P:signal transduction"/>
    <property type="evidence" value="ECO:0007669"/>
    <property type="project" value="InterPro"/>
</dbReference>
<dbReference type="Pfam" id="PF07725">
    <property type="entry name" value="LRR_3"/>
    <property type="match status" value="1"/>
</dbReference>
<dbReference type="InterPro" id="IPR011713">
    <property type="entry name" value="Leu-rich_rpt_3"/>
</dbReference>
<organism evidence="8 9">
    <name type="scientific">Arabidopsis thaliana x Arabidopsis arenosa</name>
    <dbReference type="NCBI Taxonomy" id="1240361"/>
    <lineage>
        <taxon>Eukaryota</taxon>
        <taxon>Viridiplantae</taxon>
        <taxon>Streptophyta</taxon>
        <taxon>Embryophyta</taxon>
        <taxon>Tracheophyta</taxon>
        <taxon>Spermatophyta</taxon>
        <taxon>Magnoliopsida</taxon>
        <taxon>eudicotyledons</taxon>
        <taxon>Gunneridae</taxon>
        <taxon>Pentapetalae</taxon>
        <taxon>rosids</taxon>
        <taxon>malvids</taxon>
        <taxon>Brassicales</taxon>
        <taxon>Brassicaceae</taxon>
        <taxon>Camelineae</taxon>
        <taxon>Arabidopsis</taxon>
    </lineage>
</organism>
<feature type="region of interest" description="Disordered" evidence="6">
    <location>
        <begin position="1146"/>
        <end position="1184"/>
    </location>
</feature>
<dbReference type="AlphaFoldDB" id="A0A8T1YY80"/>
<dbReference type="Pfam" id="PF20160">
    <property type="entry name" value="C-JID"/>
    <property type="match status" value="1"/>
</dbReference>
<dbReference type="GO" id="GO:0006952">
    <property type="term" value="P:defense response"/>
    <property type="evidence" value="ECO:0007669"/>
    <property type="project" value="InterPro"/>
</dbReference>
<keyword evidence="8" id="KW-0675">Receptor</keyword>
<dbReference type="EMBL" id="JAEFBK010000011">
    <property type="protein sequence ID" value="KAG7551038.1"/>
    <property type="molecule type" value="Genomic_DNA"/>
</dbReference>
<dbReference type="Pfam" id="PF01582">
    <property type="entry name" value="TIR"/>
    <property type="match status" value="1"/>
</dbReference>
<dbReference type="InterPro" id="IPR002182">
    <property type="entry name" value="NB-ARC"/>
</dbReference>
<proteinExistence type="predicted"/>
<dbReference type="FunFam" id="3.40.50.300:FF:001862">
    <property type="entry name" value="Disease resistance protein RPS4"/>
    <property type="match status" value="1"/>
</dbReference>
<dbReference type="PANTHER" id="PTHR11017">
    <property type="entry name" value="LEUCINE-RICH REPEAT-CONTAINING PROTEIN"/>
    <property type="match status" value="1"/>
</dbReference>
<evidence type="ECO:0000256" key="4">
    <source>
        <dbReference type="ARBA" id="ARBA00022821"/>
    </source>
</evidence>
<evidence type="ECO:0000256" key="5">
    <source>
        <dbReference type="ARBA" id="ARBA00023027"/>
    </source>
</evidence>
<dbReference type="Pfam" id="PF23286">
    <property type="entry name" value="LRR_13"/>
    <property type="match status" value="1"/>
</dbReference>
<keyword evidence="9" id="KW-1185">Reference proteome</keyword>
<keyword evidence="2" id="KW-0677">Repeat</keyword>
<dbReference type="GO" id="GO:0051707">
    <property type="term" value="P:response to other organism"/>
    <property type="evidence" value="ECO:0007669"/>
    <property type="project" value="UniProtKB-ARBA"/>
</dbReference>
<evidence type="ECO:0000256" key="1">
    <source>
        <dbReference type="ARBA" id="ARBA00022614"/>
    </source>
</evidence>
<sequence length="1184" mass="133857">MASSSFSSSADGETPQDQVFINFRGVELRKNFVSHLEKGLKRKGINAFIDTDEEMGQELNVLLGRIQGSRIALAIFSPRYTESEWCLKELAKMKERTEQKELVVIPIFYKVQPVTVKELKGDFGDKFRELVKSTDKKTKKEWKEALQYVPFLTGIVLDEKSDEDEVIKIIIKKVKEILISRRSEGPSNLPECTGLPRQRHQKCRESFWGIEHRLKQLEEKLRFGSEETTRTIGVVGMPGIGKTTLAAMLYEKWNDGFLRHVLIRDIHETSEEDGLNYLATKLLQGLLKVENANIESVQAAHEAYRDQLLETKVLVVLDNVSNKEQIDALLGERHWIKKGSKILITTSDKSLMIQSLVNDTYEVPRLSDKDAIKHFISYAFDDNEGAAPGPGQGNFPKLSRDFVHYTKGNPLALQILGAELLGKDEIHWGLKLKALDQHHKSPPGQSISKMLQRVWEGSYEGLSQKEKDALLDIACFRSLNENYVASLLDSDGPSNIIEDLVNKFMINIYAGKVEMHDALYILTKELGREATATDRKGRHRLWHHHTIIDVLKENKGGSNIRSIFLDLSDITRKKSFYRHAFAMMSDLRYLKIYSTHCPQECERDIKLNFPEGLLLPLNEVRYLHWLKFPLKEVPQDFNPGNLVDLKLPYSEIERVWEDNKDASKLKWINLNHSKKLNTLAGLGKAQNLQELNLEGCTALKELHVDMENMKCLVSLNLRRCTSLESLSKIKLISLKTLILSDCSKFKTFQVISDKLEALYLDGTAIKELPCDIGILQRLVLLNMKGCKKLKRLPDSLGQLKALEELILSGCSKLNEFPETWGNMSRLEILLLNETAIEEVPKVVIVRRLCLSNNEKISRLPDLINKFSQLQWLDLKYCKNLTHVPQLPPNLQSLNVHGCCSLKTVAKPLVCSIPMKHINSTFIFTNCNEMEQAAKEEIVAYAERKCHLLSSALKRCDESSVPEILFCTSFPGCEMPSWFSHDAIGSMVEFELPPHWNHNRLSGIALCVVVSFQNCQNHANLTVKFSCEPNNGESSCTSITWKVGSLIEQDNQEETVESDHVFIGYTNCLDFIKIVEGQGPRKCAPTKASLEFSVTTGTGGAGEARFEVLKSGFSFVFEPEENRVPSPRNDEVKGKIKINGTLSANGCFKDQAKGNESPKGQWQTYIESSGTNIPGEAHSSQETGF</sequence>
<gene>
    <name evidence="8" type="ORF">ISN45_Aa06g017570</name>
</gene>
<dbReference type="GO" id="GO:0043531">
    <property type="term" value="F:ADP binding"/>
    <property type="evidence" value="ECO:0007669"/>
    <property type="project" value="InterPro"/>
</dbReference>
<protein>
    <submittedName>
        <fullName evidence="8">Toll/interleukin-1 receptor homology (TIR) domain</fullName>
    </submittedName>
</protein>
<dbReference type="Proteomes" id="UP000694240">
    <property type="component" value="Chromosome 11"/>
</dbReference>
<dbReference type="InterPro" id="IPR058546">
    <property type="entry name" value="RPS4B/Roq1-like_LRR"/>
</dbReference>
<dbReference type="InterPro" id="IPR000157">
    <property type="entry name" value="TIR_dom"/>
</dbReference>
<dbReference type="Pfam" id="PF00931">
    <property type="entry name" value="NB-ARC"/>
    <property type="match status" value="1"/>
</dbReference>
<feature type="compositionally biased region" description="Polar residues" evidence="6">
    <location>
        <begin position="1157"/>
        <end position="1184"/>
    </location>
</feature>
<keyword evidence="1" id="KW-0433">Leucine-rich repeat</keyword>
<evidence type="ECO:0000313" key="9">
    <source>
        <dbReference type="Proteomes" id="UP000694240"/>
    </source>
</evidence>
<accession>A0A8T1YY80</accession>
<evidence type="ECO:0000256" key="6">
    <source>
        <dbReference type="SAM" id="MobiDB-lite"/>
    </source>
</evidence>
<dbReference type="InterPro" id="IPR045344">
    <property type="entry name" value="C-JID"/>
</dbReference>
<evidence type="ECO:0000259" key="7">
    <source>
        <dbReference type="PROSITE" id="PS50104"/>
    </source>
</evidence>
<dbReference type="FunFam" id="3.40.50.10140:FF:000007">
    <property type="entry name" value="Disease resistance protein (TIR-NBS-LRR class)"/>
    <property type="match status" value="1"/>
</dbReference>
<evidence type="ECO:0000313" key="8">
    <source>
        <dbReference type="EMBL" id="KAG7551038.1"/>
    </source>
</evidence>
<dbReference type="FunFam" id="3.80.10.10:FF:000568">
    <property type="entry name" value="Disease resistance protein RPS4"/>
    <property type="match status" value="1"/>
</dbReference>
<keyword evidence="3" id="KW-0378">Hydrolase</keyword>